<dbReference type="Ensembl" id="ENSCINT00000006532.3">
    <property type="protein sequence ID" value="ENSCINP00000006532.3"/>
    <property type="gene ID" value="ENSCING00000017574.2"/>
</dbReference>
<evidence type="ECO:0000256" key="7">
    <source>
        <dbReference type="PROSITE-ProRule" id="PRU00076"/>
    </source>
</evidence>
<dbReference type="Pfam" id="PF00754">
    <property type="entry name" value="F5_F8_type_C"/>
    <property type="match status" value="2"/>
</dbReference>
<feature type="domain" description="F5/8 type C" evidence="9">
    <location>
        <begin position="291"/>
        <end position="445"/>
    </location>
</feature>
<dbReference type="PROSITE" id="PS50026">
    <property type="entry name" value="EGF_3"/>
    <property type="match status" value="2"/>
</dbReference>
<keyword evidence="6" id="KW-0325">Glycoprotein</keyword>
<comment type="subcellular location">
    <subcellularLocation>
        <location evidence="1">Secreted</location>
    </subcellularLocation>
</comment>
<reference evidence="11" key="2">
    <citation type="submission" date="2025-08" db="UniProtKB">
        <authorList>
            <consortium name="Ensembl"/>
        </authorList>
    </citation>
    <scope>IDENTIFICATION</scope>
</reference>
<dbReference type="PROSITE" id="PS50022">
    <property type="entry name" value="FA58C_3"/>
    <property type="match status" value="2"/>
</dbReference>
<evidence type="ECO:0000256" key="6">
    <source>
        <dbReference type="ARBA" id="ARBA00023180"/>
    </source>
</evidence>
<dbReference type="SUPFAM" id="SSF57196">
    <property type="entry name" value="EGF/Laminin"/>
    <property type="match status" value="2"/>
</dbReference>
<keyword evidence="12" id="KW-1185">Reference proteome</keyword>
<dbReference type="PROSITE" id="PS01285">
    <property type="entry name" value="FA58C_1"/>
    <property type="match status" value="2"/>
</dbReference>
<dbReference type="PANTHER" id="PTHR46806:SF7">
    <property type="entry name" value="COAGULATION FACTOR VIII"/>
    <property type="match status" value="1"/>
</dbReference>
<dbReference type="FunFam" id="2.60.120.260:FF:000002">
    <property type="entry name" value="Coagulation factor VIII"/>
    <property type="match status" value="1"/>
</dbReference>
<dbReference type="Gene3D" id="2.10.25.10">
    <property type="entry name" value="Laminin"/>
    <property type="match status" value="2"/>
</dbReference>
<keyword evidence="5 7" id="KW-1015">Disulfide bond</keyword>
<feature type="domain" description="F5/8 type C" evidence="9">
    <location>
        <begin position="130"/>
        <end position="286"/>
    </location>
</feature>
<comment type="caution">
    <text evidence="7">Lacks conserved residue(s) required for the propagation of feature annotation.</text>
</comment>
<dbReference type="InterPro" id="IPR000421">
    <property type="entry name" value="FA58C"/>
</dbReference>
<dbReference type="PANTHER" id="PTHR46806">
    <property type="entry name" value="F5/8 TYPE C DOMAIN-CONTAINING PROTEIN"/>
    <property type="match status" value="1"/>
</dbReference>
<dbReference type="GO" id="GO:0005509">
    <property type="term" value="F:calcium ion binding"/>
    <property type="evidence" value="ECO:0007669"/>
    <property type="project" value="InterPro"/>
</dbReference>
<dbReference type="InParanoid" id="F6SPW4"/>
<dbReference type="InterPro" id="IPR000742">
    <property type="entry name" value="EGF"/>
</dbReference>
<evidence type="ECO:0000259" key="9">
    <source>
        <dbReference type="PROSITE" id="PS50022"/>
    </source>
</evidence>
<gene>
    <name evidence="11" type="primary">LOC100179046</name>
</gene>
<dbReference type="PROSITE" id="PS00022">
    <property type="entry name" value="EGF_1"/>
    <property type="match status" value="2"/>
</dbReference>
<dbReference type="CDD" id="cd00054">
    <property type="entry name" value="EGF_CA"/>
    <property type="match status" value="2"/>
</dbReference>
<dbReference type="SMART" id="SM00179">
    <property type="entry name" value="EGF_CA"/>
    <property type="match status" value="2"/>
</dbReference>
<evidence type="ECO:0000256" key="5">
    <source>
        <dbReference type="ARBA" id="ARBA00023157"/>
    </source>
</evidence>
<dbReference type="GO" id="GO:0005615">
    <property type="term" value="C:extracellular space"/>
    <property type="evidence" value="ECO:0000318"/>
    <property type="project" value="GO_Central"/>
</dbReference>
<dbReference type="GO" id="GO:0007399">
    <property type="term" value="P:nervous system development"/>
    <property type="evidence" value="ECO:0007669"/>
    <property type="project" value="UniProtKB-ARBA"/>
</dbReference>
<dbReference type="PROSITE" id="PS01186">
    <property type="entry name" value="EGF_2"/>
    <property type="match status" value="1"/>
</dbReference>
<feature type="disulfide bond" evidence="7">
    <location>
        <begin position="117"/>
        <end position="126"/>
    </location>
</feature>
<feature type="disulfide bond" evidence="7">
    <location>
        <begin position="78"/>
        <end position="87"/>
    </location>
</feature>
<dbReference type="SMART" id="SM00181">
    <property type="entry name" value="EGF"/>
    <property type="match status" value="2"/>
</dbReference>
<evidence type="ECO:0000256" key="2">
    <source>
        <dbReference type="ARBA" id="ARBA00022525"/>
    </source>
</evidence>
<evidence type="ECO:0000313" key="12">
    <source>
        <dbReference type="Proteomes" id="UP000008144"/>
    </source>
</evidence>
<evidence type="ECO:0000256" key="8">
    <source>
        <dbReference type="SAM" id="MobiDB-lite"/>
    </source>
</evidence>
<dbReference type="InterPro" id="IPR000152">
    <property type="entry name" value="EGF-type_Asp/Asn_hydroxyl_site"/>
</dbReference>
<reference evidence="11" key="3">
    <citation type="submission" date="2025-09" db="UniProtKB">
        <authorList>
            <consortium name="Ensembl"/>
        </authorList>
    </citation>
    <scope>IDENTIFICATION</scope>
</reference>
<dbReference type="InterPro" id="IPR050633">
    <property type="entry name" value="Neuropilin_MCO_CoagFactor"/>
</dbReference>
<evidence type="ECO:0000256" key="4">
    <source>
        <dbReference type="ARBA" id="ARBA00022737"/>
    </source>
</evidence>
<feature type="domain" description="EGF-like" evidence="10">
    <location>
        <begin position="51"/>
        <end position="88"/>
    </location>
</feature>
<keyword evidence="4" id="KW-0677">Repeat</keyword>
<dbReference type="FunFam" id="2.10.25.10:FF:000045">
    <property type="entry name" value="Slit guidance ligand 2"/>
    <property type="match status" value="1"/>
</dbReference>
<name>F6SPW4_CIOIN</name>
<evidence type="ECO:0000256" key="3">
    <source>
        <dbReference type="ARBA" id="ARBA00022536"/>
    </source>
</evidence>
<protein>
    <submittedName>
        <fullName evidence="11">Uncharacterized LOC100179046</fullName>
    </submittedName>
</protein>
<dbReference type="PROSITE" id="PS00010">
    <property type="entry name" value="ASX_HYDROXYL"/>
    <property type="match status" value="1"/>
</dbReference>
<dbReference type="SMART" id="SM00231">
    <property type="entry name" value="FA58C"/>
    <property type="match status" value="2"/>
</dbReference>
<dbReference type="OMA" id="IIGPCRP"/>
<evidence type="ECO:0000313" key="11">
    <source>
        <dbReference type="Ensembl" id="ENSCINP00000006532.3"/>
    </source>
</evidence>
<dbReference type="InterPro" id="IPR008979">
    <property type="entry name" value="Galactose-bd-like_sf"/>
</dbReference>
<dbReference type="Proteomes" id="UP000008144">
    <property type="component" value="Unassembled WGS sequence"/>
</dbReference>
<dbReference type="Gene3D" id="2.60.120.260">
    <property type="entry name" value="Galactose-binding domain-like"/>
    <property type="match status" value="2"/>
</dbReference>
<reference evidence="12" key="1">
    <citation type="journal article" date="2002" name="Science">
        <title>The draft genome of Ciona intestinalis: insights into chordate and vertebrate origins.</title>
        <authorList>
            <person name="Dehal P."/>
            <person name="Satou Y."/>
            <person name="Campbell R.K."/>
            <person name="Chapman J."/>
            <person name="Degnan B."/>
            <person name="De Tomaso A."/>
            <person name="Davidson B."/>
            <person name="Di Gregorio A."/>
            <person name="Gelpke M."/>
            <person name="Goodstein D.M."/>
            <person name="Harafuji N."/>
            <person name="Hastings K.E."/>
            <person name="Ho I."/>
            <person name="Hotta K."/>
            <person name="Huang W."/>
            <person name="Kawashima T."/>
            <person name="Lemaire P."/>
            <person name="Martinez D."/>
            <person name="Meinertzhagen I.A."/>
            <person name="Necula S."/>
            <person name="Nonaka M."/>
            <person name="Putnam N."/>
            <person name="Rash S."/>
            <person name="Saiga H."/>
            <person name="Satake M."/>
            <person name="Terry A."/>
            <person name="Yamada L."/>
            <person name="Wang H.G."/>
            <person name="Awazu S."/>
            <person name="Azumi K."/>
            <person name="Boore J."/>
            <person name="Branno M."/>
            <person name="Chin-Bow S."/>
            <person name="DeSantis R."/>
            <person name="Doyle S."/>
            <person name="Francino P."/>
            <person name="Keys D.N."/>
            <person name="Haga S."/>
            <person name="Hayashi H."/>
            <person name="Hino K."/>
            <person name="Imai K.S."/>
            <person name="Inaba K."/>
            <person name="Kano S."/>
            <person name="Kobayashi K."/>
            <person name="Kobayashi M."/>
            <person name="Lee B.I."/>
            <person name="Makabe K.W."/>
            <person name="Manohar C."/>
            <person name="Matassi G."/>
            <person name="Medina M."/>
            <person name="Mochizuki Y."/>
            <person name="Mount S."/>
            <person name="Morishita T."/>
            <person name="Miura S."/>
            <person name="Nakayama A."/>
            <person name="Nishizaka S."/>
            <person name="Nomoto H."/>
            <person name="Ohta F."/>
            <person name="Oishi K."/>
            <person name="Rigoutsos I."/>
            <person name="Sano M."/>
            <person name="Sasaki A."/>
            <person name="Sasakura Y."/>
            <person name="Shoguchi E."/>
            <person name="Shin-i T."/>
            <person name="Spagnuolo A."/>
            <person name="Stainier D."/>
            <person name="Suzuki M.M."/>
            <person name="Tassy O."/>
            <person name="Takatori N."/>
            <person name="Tokuoka M."/>
            <person name="Yagi K."/>
            <person name="Yoshizaki F."/>
            <person name="Wada S."/>
            <person name="Zhang C."/>
            <person name="Hyatt P.D."/>
            <person name="Larimer F."/>
            <person name="Detter C."/>
            <person name="Doggett N."/>
            <person name="Glavina T."/>
            <person name="Hawkins T."/>
            <person name="Richardson P."/>
            <person name="Lucas S."/>
            <person name="Kohara Y."/>
            <person name="Levine M."/>
            <person name="Satoh N."/>
            <person name="Rokhsar D.S."/>
        </authorList>
    </citation>
    <scope>NUCLEOTIDE SEQUENCE [LARGE SCALE GENOMIC DNA]</scope>
</reference>
<sequence length="474" mass="53778">MSNPLCRDGMGDQQEVFMQSCMNDVITYNDTNMAKVAADAYIGVCRFTLNLPDPCISNPCQNEGVCNNEDGTTYNCTCPCGWNGTNCEIQIVDECTVNLCQHGAQCVDEQCGYHCVCTAGYAGFYCQTPCMEPLGLNCDIQAIHDDQICASSEMPYGRIWYMAWAAKEARLHNTGWTNAWIPREDDWEPWIQVSFYEKTRITAIATQGAMYSESFSKIPSWVTSYSISTSYNGSYWSMYGRTFEGNFDEQCDVKRDVLPLVEGNHIRLYPIEAHEKRALRFELYGCSACDCCDPLGLESCDVWDSQFRASSEYGKNCRFCSRMSTAWPYYGRLNYNGFNLNAWIADDADEQPWLEVDFVIAKNITGVITQGGKLRWSPSYTTTFNVSYGDDGKNWTMLPQTFEGNCNANEEKKTMFERAFIARYLRIHPITWRNHATLRLEVLGCRPLTPVSAQEERQNGPSTFDGQDIFGGFD</sequence>
<feature type="domain" description="EGF-like" evidence="10">
    <location>
        <begin position="91"/>
        <end position="127"/>
    </location>
</feature>
<dbReference type="InterPro" id="IPR001881">
    <property type="entry name" value="EGF-like_Ca-bd_dom"/>
</dbReference>
<dbReference type="HOGENOM" id="CLU_576109_0_0_1"/>
<accession>F6SPW4</accession>
<feature type="region of interest" description="Disordered" evidence="8">
    <location>
        <begin position="451"/>
        <end position="474"/>
    </location>
</feature>
<dbReference type="PROSITE" id="PS01286">
    <property type="entry name" value="FA58C_2"/>
    <property type="match status" value="2"/>
</dbReference>
<keyword evidence="3 7" id="KW-0245">EGF-like domain</keyword>
<dbReference type="GeneTree" id="ENSGT00940000156049"/>
<proteinExistence type="predicted"/>
<evidence type="ECO:0000256" key="1">
    <source>
        <dbReference type="ARBA" id="ARBA00004613"/>
    </source>
</evidence>
<dbReference type="CDD" id="cd00057">
    <property type="entry name" value="FA58C"/>
    <property type="match status" value="2"/>
</dbReference>
<organism evidence="11 12">
    <name type="scientific">Ciona intestinalis</name>
    <name type="common">Transparent sea squirt</name>
    <name type="synonym">Ascidia intestinalis</name>
    <dbReference type="NCBI Taxonomy" id="7719"/>
    <lineage>
        <taxon>Eukaryota</taxon>
        <taxon>Metazoa</taxon>
        <taxon>Chordata</taxon>
        <taxon>Tunicata</taxon>
        <taxon>Ascidiacea</taxon>
        <taxon>Phlebobranchia</taxon>
        <taxon>Cionidae</taxon>
        <taxon>Ciona</taxon>
    </lineage>
</organism>
<dbReference type="SUPFAM" id="SSF49785">
    <property type="entry name" value="Galactose-binding domain-like"/>
    <property type="match status" value="2"/>
</dbReference>
<evidence type="ECO:0000259" key="10">
    <source>
        <dbReference type="PROSITE" id="PS50026"/>
    </source>
</evidence>
<dbReference type="AlphaFoldDB" id="F6SPW4"/>
<dbReference type="FunFam" id="2.10.25.10:FF:000063">
    <property type="entry name" value="Slit guidance ligand 2"/>
    <property type="match status" value="1"/>
</dbReference>
<dbReference type="GO" id="GO:0001786">
    <property type="term" value="F:phosphatidylserine binding"/>
    <property type="evidence" value="ECO:0000318"/>
    <property type="project" value="GO_Central"/>
</dbReference>
<keyword evidence="2" id="KW-0964">Secreted</keyword>